<proteinExistence type="inferred from homology"/>
<comment type="similarity">
    <text evidence="2 7 11">Belongs to the Glu/Leu/Phe/Val dehydrogenases family.</text>
</comment>
<accession>A0A9P0CMB8</accession>
<dbReference type="InterPro" id="IPR006096">
    <property type="entry name" value="Glu/Leu/Phe/Val/Trp_DH_C"/>
</dbReference>
<dbReference type="SUPFAM" id="SSF53223">
    <property type="entry name" value="Aminoacid dehydrogenase-like, N-terminal domain"/>
    <property type="match status" value="1"/>
</dbReference>
<reference evidence="13" key="1">
    <citation type="submission" date="2022-01" db="EMBL/GenBank/DDBJ databases">
        <authorList>
            <person name="King R."/>
        </authorList>
    </citation>
    <scope>NUCLEOTIDE SEQUENCE</scope>
</reference>
<dbReference type="InterPro" id="IPR036291">
    <property type="entry name" value="NAD(P)-bd_dom_sf"/>
</dbReference>
<sequence length="526" mass="58799">MPLLLSTYKSLVVIPRRYKHKIPDRLKDITKSANPKFFDSVEYYVHKACAVLEDKLILDILHKKGNKMNECEVKTMVQAILYSLEHCALVLEVTFPLKRDNGKYEMIKGYRAQHSKHMEPCKGGLRFSADVNSDEVRALSALMTYKCACVGLPFGGSKSGIKIDPRAYSVPELERITRRFTLELMKKNFIGPNCDVPAPDAGTGEREMAWLADTYWKTVGYKDINYFAVTTGKPIAFGGIHGRTPATGKGIYYGLDFFVNQEKYMKKLGLSTGLKDKRIIIQGFGNVGKNSMRYLHRAGAKVIGVQERDGSLFNEQGINPDDLENHLVKTGSVKGYSKASKFDGDLLTHDCDILLPAATEMVLTLKNADKIKAKIIAEGANGPTSPAADAILQKKGVLIIPDFYLNAGGVTVSYFEWIKNLNHVSFGRLSLQYSNDTNRHMLQSIEDSLKQKMSDISIEPNEAFCNRMKLAGEENIVHAGLHFTMEKTAQRIKDIVDKYNLGLDFRSAAYIHSVTRIFNSIHTAGF</sequence>
<dbReference type="AlphaFoldDB" id="A0A9P0CMB8"/>
<dbReference type="OrthoDB" id="6718861at2759"/>
<dbReference type="InterPro" id="IPR033524">
    <property type="entry name" value="Glu/Leu/Phe/Val_DH_AS"/>
</dbReference>
<keyword evidence="3 7" id="KW-0560">Oxidoreductase</keyword>
<evidence type="ECO:0000256" key="9">
    <source>
        <dbReference type="PIRSR" id="PIRSR000185-2"/>
    </source>
</evidence>
<dbReference type="PROSITE" id="PS00074">
    <property type="entry name" value="GLFV_DEHYDROGENASE"/>
    <property type="match status" value="1"/>
</dbReference>
<dbReference type="PANTHER" id="PTHR11606">
    <property type="entry name" value="GLUTAMATE DEHYDROGENASE"/>
    <property type="match status" value="1"/>
</dbReference>
<feature type="binding site" evidence="9">
    <location>
        <position position="247"/>
    </location>
    <ligand>
        <name>NAD(+)</name>
        <dbReference type="ChEBI" id="CHEBI:57540"/>
    </ligand>
</feature>
<evidence type="ECO:0000259" key="12">
    <source>
        <dbReference type="SMART" id="SM00839"/>
    </source>
</evidence>
<dbReference type="FunFam" id="3.40.50.720:FF:000100">
    <property type="entry name" value="Glutamate dehydrogenase 1, mitochondrial"/>
    <property type="match status" value="1"/>
</dbReference>
<feature type="binding site" evidence="9">
    <location>
        <position position="146"/>
    </location>
    <ligand>
        <name>substrate</name>
    </ligand>
</feature>
<dbReference type="PRINTS" id="PR00082">
    <property type="entry name" value="GLFDHDRGNASE"/>
</dbReference>
<dbReference type="InterPro" id="IPR006097">
    <property type="entry name" value="Glu/Leu/Phe/Val/Trp_DH_dimer"/>
</dbReference>
<feature type="site" description="Important for catalysis" evidence="10">
    <location>
        <position position="200"/>
    </location>
</feature>
<evidence type="ECO:0000256" key="5">
    <source>
        <dbReference type="ARBA" id="ARBA00047867"/>
    </source>
</evidence>
<dbReference type="GO" id="GO:0000166">
    <property type="term" value="F:nucleotide binding"/>
    <property type="evidence" value="ECO:0007669"/>
    <property type="project" value="UniProtKB-KW"/>
</dbReference>
<evidence type="ECO:0000256" key="3">
    <source>
        <dbReference type="ARBA" id="ARBA00023002"/>
    </source>
</evidence>
<dbReference type="InterPro" id="IPR046346">
    <property type="entry name" value="Aminoacid_DH-like_N_sf"/>
</dbReference>
<keyword evidence="14" id="KW-1185">Reference proteome</keyword>
<evidence type="ECO:0000256" key="11">
    <source>
        <dbReference type="RuleBase" id="RU004417"/>
    </source>
</evidence>
<name>A0A9P0CMB8_9CUCU</name>
<evidence type="ECO:0000256" key="7">
    <source>
        <dbReference type="PIRNR" id="PIRNR000185"/>
    </source>
</evidence>
<dbReference type="PANTHER" id="PTHR11606:SF7">
    <property type="entry name" value="GLUTAMATE DEHYDROGENASE"/>
    <property type="match status" value="1"/>
</dbReference>
<feature type="binding site" evidence="9">
    <location>
        <position position="122"/>
    </location>
    <ligand>
        <name>substrate</name>
    </ligand>
</feature>
<evidence type="ECO:0000256" key="8">
    <source>
        <dbReference type="PIRSR" id="PIRSR000185-1"/>
    </source>
</evidence>
<comment type="subcellular location">
    <subcellularLocation>
        <location evidence="1">Mitochondrion</location>
    </subcellularLocation>
</comment>
<dbReference type="Proteomes" id="UP001153636">
    <property type="component" value="Chromosome 11"/>
</dbReference>
<comment type="catalytic activity">
    <reaction evidence="6">
        <text>L-glutamate + NADP(+) + H2O = 2-oxoglutarate + NH4(+) + NADPH + H(+)</text>
        <dbReference type="Rhea" id="RHEA:11612"/>
        <dbReference type="ChEBI" id="CHEBI:15377"/>
        <dbReference type="ChEBI" id="CHEBI:15378"/>
        <dbReference type="ChEBI" id="CHEBI:16810"/>
        <dbReference type="ChEBI" id="CHEBI:28938"/>
        <dbReference type="ChEBI" id="CHEBI:29985"/>
        <dbReference type="ChEBI" id="CHEBI:57783"/>
        <dbReference type="ChEBI" id="CHEBI:58349"/>
        <dbReference type="EC" id="1.4.1.3"/>
    </reaction>
</comment>
<dbReference type="CDD" id="cd01076">
    <property type="entry name" value="NAD_bind_1_Glu_DH"/>
    <property type="match status" value="1"/>
</dbReference>
<dbReference type="Gene3D" id="3.40.50.720">
    <property type="entry name" value="NAD(P)-binding Rossmann-like Domain"/>
    <property type="match status" value="1"/>
</dbReference>
<evidence type="ECO:0000256" key="6">
    <source>
        <dbReference type="ARBA" id="ARBA00048577"/>
    </source>
</evidence>
<dbReference type="SMART" id="SM00839">
    <property type="entry name" value="ELFV_dehydrog"/>
    <property type="match status" value="1"/>
</dbReference>
<feature type="domain" description="Glutamate/phenylalanine/leucine/valine/L-tryptophan dehydrogenase C-terminal" evidence="12">
    <location>
        <begin position="240"/>
        <end position="525"/>
    </location>
</feature>
<dbReference type="InterPro" id="IPR006095">
    <property type="entry name" value="Glu/Leu/Phe/Val/Trp_DH"/>
</dbReference>
<comment type="catalytic activity">
    <reaction evidence="5">
        <text>L-glutamate + NAD(+) + H2O = 2-oxoglutarate + NH4(+) + NADH + H(+)</text>
        <dbReference type="Rhea" id="RHEA:15133"/>
        <dbReference type="ChEBI" id="CHEBI:15377"/>
        <dbReference type="ChEBI" id="CHEBI:15378"/>
        <dbReference type="ChEBI" id="CHEBI:16810"/>
        <dbReference type="ChEBI" id="CHEBI:28938"/>
        <dbReference type="ChEBI" id="CHEBI:29985"/>
        <dbReference type="ChEBI" id="CHEBI:57540"/>
        <dbReference type="ChEBI" id="CHEBI:57945"/>
        <dbReference type="EC" id="1.4.1.3"/>
    </reaction>
</comment>
<feature type="active site" description="Proton donor" evidence="8">
    <location>
        <position position="158"/>
    </location>
</feature>
<evidence type="ECO:0000313" key="14">
    <source>
        <dbReference type="Proteomes" id="UP001153636"/>
    </source>
</evidence>
<dbReference type="InterPro" id="IPR014362">
    <property type="entry name" value="Glu_DH"/>
</dbReference>
<evidence type="ECO:0000256" key="4">
    <source>
        <dbReference type="ARBA" id="ARBA00023128"/>
    </source>
</evidence>
<dbReference type="GO" id="GO:0006538">
    <property type="term" value="P:L-glutamate catabolic process"/>
    <property type="evidence" value="ECO:0007669"/>
    <property type="project" value="TreeGrafter"/>
</dbReference>
<organism evidence="13 14">
    <name type="scientific">Psylliodes chrysocephalus</name>
    <dbReference type="NCBI Taxonomy" id="3402493"/>
    <lineage>
        <taxon>Eukaryota</taxon>
        <taxon>Metazoa</taxon>
        <taxon>Ecdysozoa</taxon>
        <taxon>Arthropoda</taxon>
        <taxon>Hexapoda</taxon>
        <taxon>Insecta</taxon>
        <taxon>Pterygota</taxon>
        <taxon>Neoptera</taxon>
        <taxon>Endopterygota</taxon>
        <taxon>Coleoptera</taxon>
        <taxon>Polyphaga</taxon>
        <taxon>Cucujiformia</taxon>
        <taxon>Chrysomeloidea</taxon>
        <taxon>Chrysomelidae</taxon>
        <taxon>Galerucinae</taxon>
        <taxon>Alticini</taxon>
        <taxon>Psylliodes</taxon>
    </lineage>
</organism>
<protein>
    <recommendedName>
        <fullName evidence="7">Glutamate dehydrogenase</fullName>
    </recommendedName>
</protein>
<keyword evidence="4" id="KW-0496">Mitochondrion</keyword>
<dbReference type="GO" id="GO:0005739">
    <property type="term" value="C:mitochondrion"/>
    <property type="evidence" value="ECO:0007669"/>
    <property type="project" value="UniProtKB-SubCell"/>
</dbReference>
<dbReference type="Gene3D" id="1.10.287.140">
    <property type="match status" value="1"/>
</dbReference>
<dbReference type="Gene3D" id="3.40.50.10860">
    <property type="entry name" value="Leucine Dehydrogenase, chain A, domain 1"/>
    <property type="match status" value="1"/>
</dbReference>
<dbReference type="Pfam" id="PF00208">
    <property type="entry name" value="ELFV_dehydrog"/>
    <property type="match status" value="1"/>
</dbReference>
<dbReference type="SUPFAM" id="SSF51735">
    <property type="entry name" value="NAD(P)-binding Rossmann-fold domains"/>
    <property type="match status" value="1"/>
</dbReference>
<evidence type="ECO:0000313" key="13">
    <source>
        <dbReference type="EMBL" id="CAH1101267.1"/>
    </source>
</evidence>
<dbReference type="EMBL" id="OV651823">
    <property type="protein sequence ID" value="CAH1101267.1"/>
    <property type="molecule type" value="Genomic_DNA"/>
</dbReference>
<dbReference type="InterPro" id="IPR033922">
    <property type="entry name" value="NAD_bind_Glu_DH"/>
</dbReference>
<evidence type="ECO:0000256" key="10">
    <source>
        <dbReference type="PIRSR" id="PIRSR000185-3"/>
    </source>
</evidence>
<dbReference type="Pfam" id="PF02812">
    <property type="entry name" value="ELFV_dehydrog_N"/>
    <property type="match status" value="1"/>
</dbReference>
<dbReference type="GO" id="GO:0004352">
    <property type="term" value="F:glutamate dehydrogenase (NAD+) activity"/>
    <property type="evidence" value="ECO:0007669"/>
    <property type="project" value="TreeGrafter"/>
</dbReference>
<feature type="binding site" evidence="9">
    <location>
        <position position="413"/>
    </location>
    <ligand>
        <name>substrate</name>
    </ligand>
</feature>
<evidence type="ECO:0000256" key="1">
    <source>
        <dbReference type="ARBA" id="ARBA00004173"/>
    </source>
</evidence>
<keyword evidence="9" id="KW-0547">Nucleotide-binding</keyword>
<gene>
    <name evidence="13" type="ORF">PSYICH_LOCUS2729</name>
</gene>
<dbReference type="PIRSF" id="PIRSF000185">
    <property type="entry name" value="Glu_DH"/>
    <property type="match status" value="1"/>
</dbReference>
<evidence type="ECO:0000256" key="2">
    <source>
        <dbReference type="ARBA" id="ARBA00006382"/>
    </source>
</evidence>
<feature type="binding site" evidence="9">
    <location>
        <position position="286"/>
    </location>
    <ligand>
        <name>NAD(+)</name>
        <dbReference type="ChEBI" id="CHEBI:57540"/>
    </ligand>
</feature>
<keyword evidence="9" id="KW-0520">NAD</keyword>